<feature type="region of interest" description="Disordered" evidence="1">
    <location>
        <begin position="38"/>
        <end position="57"/>
    </location>
</feature>
<dbReference type="AlphaFoldDB" id="A0A2K2CG73"/>
<dbReference type="EnsemblPlants" id="PNT61031">
    <property type="protein sequence ID" value="PNT61031"/>
    <property type="gene ID" value="BRADI_5g09353v3"/>
</dbReference>
<dbReference type="Proteomes" id="UP000008810">
    <property type="component" value="Chromosome 5"/>
</dbReference>
<evidence type="ECO:0000313" key="2">
    <source>
        <dbReference type="EMBL" id="PNT61031.1"/>
    </source>
</evidence>
<proteinExistence type="predicted"/>
<sequence>MDPSRCRRARSPHKARLSPPLAGLLAFPFSSNLRLLSGSSARPPGLHPAALWPNSSQNEATTLRQERLGHGPMLVDASALESGTSAARGMAWPVGCCRARRKRAVGRCLERQACVETSQPLPRPDPCSWRYYLDEVRRTWN</sequence>
<evidence type="ECO:0000256" key="1">
    <source>
        <dbReference type="SAM" id="MobiDB-lite"/>
    </source>
</evidence>
<keyword evidence="4" id="KW-1185">Reference proteome</keyword>
<accession>A0A2K2CG73</accession>
<organism evidence="2">
    <name type="scientific">Brachypodium distachyon</name>
    <name type="common">Purple false brome</name>
    <name type="synonym">Trachynia distachya</name>
    <dbReference type="NCBI Taxonomy" id="15368"/>
    <lineage>
        <taxon>Eukaryota</taxon>
        <taxon>Viridiplantae</taxon>
        <taxon>Streptophyta</taxon>
        <taxon>Embryophyta</taxon>
        <taxon>Tracheophyta</taxon>
        <taxon>Spermatophyta</taxon>
        <taxon>Magnoliopsida</taxon>
        <taxon>Liliopsida</taxon>
        <taxon>Poales</taxon>
        <taxon>Poaceae</taxon>
        <taxon>BOP clade</taxon>
        <taxon>Pooideae</taxon>
        <taxon>Stipodae</taxon>
        <taxon>Brachypodieae</taxon>
        <taxon>Brachypodium</taxon>
    </lineage>
</organism>
<name>A0A2K2CG73_BRADI</name>
<reference evidence="2 3" key="1">
    <citation type="journal article" date="2010" name="Nature">
        <title>Genome sequencing and analysis of the model grass Brachypodium distachyon.</title>
        <authorList>
            <consortium name="International Brachypodium Initiative"/>
        </authorList>
    </citation>
    <scope>NUCLEOTIDE SEQUENCE [LARGE SCALE GENOMIC DNA]</scope>
    <source>
        <strain evidence="2 3">Bd21</strain>
    </source>
</reference>
<evidence type="ECO:0000313" key="3">
    <source>
        <dbReference type="EnsemblPlants" id="PNT61031"/>
    </source>
</evidence>
<reference evidence="2" key="2">
    <citation type="submission" date="2017-06" db="EMBL/GenBank/DDBJ databases">
        <title>WGS assembly of Brachypodium distachyon.</title>
        <authorList>
            <consortium name="The International Brachypodium Initiative"/>
            <person name="Lucas S."/>
            <person name="Harmon-Smith M."/>
            <person name="Lail K."/>
            <person name="Tice H."/>
            <person name="Grimwood J."/>
            <person name="Bruce D."/>
            <person name="Barry K."/>
            <person name="Shu S."/>
            <person name="Lindquist E."/>
            <person name="Wang M."/>
            <person name="Pitluck S."/>
            <person name="Vogel J.P."/>
            <person name="Garvin D.F."/>
            <person name="Mockler T.C."/>
            <person name="Schmutz J."/>
            <person name="Rokhsar D."/>
            <person name="Bevan M.W."/>
        </authorList>
    </citation>
    <scope>NUCLEOTIDE SEQUENCE</scope>
    <source>
        <strain evidence="2">Bd21</strain>
    </source>
</reference>
<protein>
    <submittedName>
        <fullName evidence="2 3">Uncharacterized protein</fullName>
    </submittedName>
</protein>
<dbReference type="ExpressionAtlas" id="A0A2K2CG73">
    <property type="expression patterns" value="baseline and differential"/>
</dbReference>
<reference evidence="3" key="3">
    <citation type="submission" date="2018-08" db="UniProtKB">
        <authorList>
            <consortium name="EnsemblPlants"/>
        </authorList>
    </citation>
    <scope>IDENTIFICATION</scope>
    <source>
        <strain evidence="3">cv. Bd21</strain>
    </source>
</reference>
<dbReference type="InParanoid" id="A0A2K2CG73"/>
<gene>
    <name evidence="2" type="ORF">BRADI_5g09353v3</name>
</gene>
<dbReference type="Gramene" id="PNT61031">
    <property type="protein sequence ID" value="PNT61031"/>
    <property type="gene ID" value="BRADI_5g09353v3"/>
</dbReference>
<evidence type="ECO:0000313" key="4">
    <source>
        <dbReference type="Proteomes" id="UP000008810"/>
    </source>
</evidence>
<dbReference type="EMBL" id="CM000884">
    <property type="protein sequence ID" value="PNT61031.1"/>
    <property type="molecule type" value="Genomic_DNA"/>
</dbReference>